<feature type="transmembrane region" description="Helical" evidence="7">
    <location>
        <begin position="84"/>
        <end position="104"/>
    </location>
</feature>
<reference evidence="8" key="2">
    <citation type="journal article" date="2023" name="IMA Fungus">
        <title>Comparative genomic study of the Penicillium genus elucidates a diverse pangenome and 15 lateral gene transfer events.</title>
        <authorList>
            <person name="Petersen C."/>
            <person name="Sorensen T."/>
            <person name="Nielsen M.R."/>
            <person name="Sondergaard T.E."/>
            <person name="Sorensen J.L."/>
            <person name="Fitzpatrick D.A."/>
            <person name="Frisvad J.C."/>
            <person name="Nielsen K.L."/>
        </authorList>
    </citation>
    <scope>NUCLEOTIDE SEQUENCE</scope>
    <source>
        <strain evidence="8">IBT 29495</strain>
    </source>
</reference>
<evidence type="ECO:0000313" key="9">
    <source>
        <dbReference type="Proteomes" id="UP001149954"/>
    </source>
</evidence>
<name>A0A9W9XX26_9EURO</name>
<dbReference type="EMBL" id="JAPWDS010000003">
    <property type="protein sequence ID" value="KAJ5504551.1"/>
    <property type="molecule type" value="Genomic_DNA"/>
</dbReference>
<feature type="transmembrane region" description="Helical" evidence="7">
    <location>
        <begin position="168"/>
        <end position="187"/>
    </location>
</feature>
<evidence type="ECO:0000256" key="3">
    <source>
        <dbReference type="ARBA" id="ARBA00022692"/>
    </source>
</evidence>
<dbReference type="GO" id="GO:0022857">
    <property type="term" value="F:transmembrane transporter activity"/>
    <property type="evidence" value="ECO:0007669"/>
    <property type="project" value="InterPro"/>
</dbReference>
<evidence type="ECO:0000256" key="7">
    <source>
        <dbReference type="SAM" id="Phobius"/>
    </source>
</evidence>
<keyword evidence="3 7" id="KW-0812">Transmembrane</keyword>
<protein>
    <recommendedName>
        <fullName evidence="10">Amino acid/polyamine transporter I</fullName>
    </recommendedName>
</protein>
<evidence type="ECO:0000256" key="4">
    <source>
        <dbReference type="ARBA" id="ARBA00022989"/>
    </source>
</evidence>
<keyword evidence="5 7" id="KW-0472">Membrane</keyword>
<feature type="compositionally biased region" description="Polar residues" evidence="6">
    <location>
        <begin position="562"/>
        <end position="573"/>
    </location>
</feature>
<dbReference type="PANTHER" id="PTHR45649:SF19">
    <property type="entry name" value="TRANSPORTER, PUTATIVE (EUROFUNG)-RELATED"/>
    <property type="match status" value="1"/>
</dbReference>
<dbReference type="Proteomes" id="UP001149954">
    <property type="component" value="Unassembled WGS sequence"/>
</dbReference>
<proteinExistence type="predicted"/>
<feature type="transmembrane region" description="Helical" evidence="7">
    <location>
        <begin position="384"/>
        <end position="404"/>
    </location>
</feature>
<dbReference type="GO" id="GO:0016020">
    <property type="term" value="C:membrane"/>
    <property type="evidence" value="ECO:0007669"/>
    <property type="project" value="UniProtKB-SubCell"/>
</dbReference>
<feature type="transmembrane region" description="Helical" evidence="7">
    <location>
        <begin position="125"/>
        <end position="148"/>
    </location>
</feature>
<dbReference type="Pfam" id="PF11951">
    <property type="entry name" value="Fungal_trans_2"/>
    <property type="match status" value="2"/>
</dbReference>
<feature type="transmembrane region" description="Helical" evidence="7">
    <location>
        <begin position="239"/>
        <end position="260"/>
    </location>
</feature>
<feature type="transmembrane region" description="Helical" evidence="7">
    <location>
        <begin position="280"/>
        <end position="301"/>
    </location>
</feature>
<feature type="transmembrane region" description="Helical" evidence="7">
    <location>
        <begin position="410"/>
        <end position="430"/>
    </location>
</feature>
<dbReference type="Gene3D" id="1.20.1740.10">
    <property type="entry name" value="Amino acid/polyamine transporter I"/>
    <property type="match status" value="1"/>
</dbReference>
<dbReference type="InterPro" id="IPR002293">
    <property type="entry name" value="AA/rel_permease1"/>
</dbReference>
<dbReference type="OrthoDB" id="4476201at2759"/>
<feature type="transmembrane region" description="Helical" evidence="7">
    <location>
        <begin position="199"/>
        <end position="219"/>
    </location>
</feature>
<sequence length="925" mass="101633">MDIEELKGKDASHDFERQITHGEGDVEQIQLKGLDLHESGGRKMTHLETISASWVICDSWAGIAGTVSLAIAQGGPATLVYGPILTLILIGACALTLAELASVYPTAGGQYHWTSILAPKSINRALSYCCGMTNMFSWIAICTGIAIIPAQLIVGIAMFYNPDYTPQAWHYFLIYQAINGLVLLYNITLLKRSLWIHDVAFFATLGSFFIITITCLARSSSNYQPSINVWGTFINDSGWSSGGVAFLTGLVTPNYMYAGIDGALHLAEECQNASTVVPRALMSTLLIGFISSFTFIVAMLYCTNDLNAVVTSATGVPIFEMWYQATRSGVAATVFVVLLCCAAVFALVGAQQTASRLTWSLARDRAIIGSKWLSKIHPTLEVPVWGLIFNFVIMFIIGCVYLGSSSAFNAFIGSGLVLQHISYAIPAALLMYRKRSETWLPRYRAFRLPSVVGWSVNAITIGFAILVLIFYDLPTVLPVTGSNMKPTCKKCQKKGIECSGPGRIRFSTGVAQRGRLKGCTIPIADPPPERNGQATPAPRKIRWKNDQPARTRRKNEKRAAIGSSTSQATNIPTPSKRDTIPACAETLDLHQNDLDIIDGYVDRPPDKALVSVAGPIHRWLAPLDSQTLMLMSHFSAQVAPVMVVLDQVSNGYRDILLPLACEDELVQRAVGVVAAQHLALNTPYYQAIADRGRAALISRLCQDSTSPDRVFNTSTWATLIVLLVGETITGSSEYGHLLRTLMCLAQNADQIAPSSARRFLSQQTHMFEFLGQPLLGENQGVDVLSFPLEHYLDWTYYDLPSDSEHSHVLHLSRMAFIKASAIYLGRVASDHDQWQLLESLKQLISQIEPNQMGSHAIVWVCFIAAADSTDPEHRIFFVNRMKRIFAKIKFQNISAGIQALPAIWSQQGSSRWTKNLSQLAPILVM</sequence>
<dbReference type="Pfam" id="PF13520">
    <property type="entry name" value="AA_permease_2"/>
    <property type="match status" value="1"/>
</dbReference>
<evidence type="ECO:0000256" key="1">
    <source>
        <dbReference type="ARBA" id="ARBA00004141"/>
    </source>
</evidence>
<gene>
    <name evidence="8" type="ORF">N7463_007425</name>
</gene>
<feature type="transmembrane region" description="Helical" evidence="7">
    <location>
        <begin position="52"/>
        <end position="72"/>
    </location>
</feature>
<dbReference type="AlphaFoldDB" id="A0A9W9XX26"/>
<comment type="caution">
    <text evidence="8">The sequence shown here is derived from an EMBL/GenBank/DDBJ whole genome shotgun (WGS) entry which is preliminary data.</text>
</comment>
<evidence type="ECO:0000256" key="5">
    <source>
        <dbReference type="ARBA" id="ARBA00023136"/>
    </source>
</evidence>
<feature type="transmembrane region" description="Helical" evidence="7">
    <location>
        <begin position="451"/>
        <end position="471"/>
    </location>
</feature>
<feature type="transmembrane region" description="Helical" evidence="7">
    <location>
        <begin position="329"/>
        <end position="350"/>
    </location>
</feature>
<feature type="region of interest" description="Disordered" evidence="6">
    <location>
        <begin position="519"/>
        <end position="577"/>
    </location>
</feature>
<keyword evidence="9" id="KW-1185">Reference proteome</keyword>
<evidence type="ECO:0000256" key="6">
    <source>
        <dbReference type="SAM" id="MobiDB-lite"/>
    </source>
</evidence>
<reference evidence="8" key="1">
    <citation type="submission" date="2022-12" db="EMBL/GenBank/DDBJ databases">
        <authorList>
            <person name="Petersen C."/>
        </authorList>
    </citation>
    <scope>NUCLEOTIDE SEQUENCE</scope>
    <source>
        <strain evidence="8">IBT 29495</strain>
    </source>
</reference>
<dbReference type="InterPro" id="IPR021858">
    <property type="entry name" value="Fun_TF"/>
</dbReference>
<evidence type="ECO:0000256" key="2">
    <source>
        <dbReference type="ARBA" id="ARBA00022448"/>
    </source>
</evidence>
<evidence type="ECO:0000313" key="8">
    <source>
        <dbReference type="EMBL" id="KAJ5504551.1"/>
    </source>
</evidence>
<keyword evidence="4 7" id="KW-1133">Transmembrane helix</keyword>
<dbReference type="PANTHER" id="PTHR45649">
    <property type="entry name" value="AMINO-ACID PERMEASE BAT1"/>
    <property type="match status" value="1"/>
</dbReference>
<organism evidence="8 9">
    <name type="scientific">Penicillium fimorum</name>
    <dbReference type="NCBI Taxonomy" id="1882269"/>
    <lineage>
        <taxon>Eukaryota</taxon>
        <taxon>Fungi</taxon>
        <taxon>Dikarya</taxon>
        <taxon>Ascomycota</taxon>
        <taxon>Pezizomycotina</taxon>
        <taxon>Eurotiomycetes</taxon>
        <taxon>Eurotiomycetidae</taxon>
        <taxon>Eurotiales</taxon>
        <taxon>Aspergillaceae</taxon>
        <taxon>Penicillium</taxon>
    </lineage>
</organism>
<comment type="subcellular location">
    <subcellularLocation>
        <location evidence="1">Membrane</location>
        <topology evidence="1">Multi-pass membrane protein</topology>
    </subcellularLocation>
</comment>
<evidence type="ECO:0008006" key="10">
    <source>
        <dbReference type="Google" id="ProtNLM"/>
    </source>
</evidence>
<keyword evidence="2" id="KW-0813">Transport</keyword>
<accession>A0A9W9XX26</accession>